<name>A0ACC0RJC5_POPTR</name>
<sequence>MEGFQPSFMEEVDNMTWDQLGFQSEEDTFNMSELLSPPPEVPVNQSSISCNDQGGQNNLINDSIQQTTQFPTSFPETMMEGFPPSSMDDLESLFLSPAPEVPVNQGSILCNDQGGHKNVINDSIQQTTQFPTSFPETMTGHGYMTPNATTSQHGEFNQPGPSSLAPWYQPNPNLFDPQCANPLRDQQLTNYQLPMSNQVPAMLPGPHPPMNQWIQHFPNQGQVDQAFAIPNIDNMQQENFVPQNFDNSTRSQMDNLRVRGLQNQTARPNASNPGLGTSLQSQNRGLNTQQVEMVGSNDPFWNYVEDGADDGSMKCMFCPHTYAIKTSISRIKWHLSGERGNGVAICRGVTKEVQEAAFQAMCGGNKRHKNTASSINVNDCGISTMVGGIGRVQREVQVVEPGVGEERITSHAIAGNDVVSMTGMRAPEDGVSEGALESRLRTEPADRALEQSNAVLGNLAGVQGVLEQGAGEERINRVRQRTEPVEEDVENSQRSVQFGAGARSSESLKYNKTRGVPLPTSSTKPVGQAFEENTKVIWSLLMDGDVSIIGIYGMGGVGKSRILQHIHNELLQQPDICDHVWWVTVSQDFSINRLQNLIAEHFDLDLSRKNDELHRAAELSEKLKKKQK</sequence>
<proteinExistence type="predicted"/>
<evidence type="ECO:0000313" key="2">
    <source>
        <dbReference type="Proteomes" id="UP000006729"/>
    </source>
</evidence>
<dbReference type="Proteomes" id="UP000006729">
    <property type="component" value="Chromosome 19"/>
</dbReference>
<keyword evidence="2" id="KW-1185">Reference proteome</keyword>
<gene>
    <name evidence="1" type="ORF">POPTR_019G014358v4</name>
</gene>
<reference evidence="1 2" key="1">
    <citation type="journal article" date="2006" name="Science">
        <title>The genome of black cottonwood, Populus trichocarpa (Torr. &amp; Gray).</title>
        <authorList>
            <person name="Tuskan G.A."/>
            <person name="Difazio S."/>
            <person name="Jansson S."/>
            <person name="Bohlmann J."/>
            <person name="Grigoriev I."/>
            <person name="Hellsten U."/>
            <person name="Putnam N."/>
            <person name="Ralph S."/>
            <person name="Rombauts S."/>
            <person name="Salamov A."/>
            <person name="Schein J."/>
            <person name="Sterck L."/>
            <person name="Aerts A."/>
            <person name="Bhalerao R.R."/>
            <person name="Bhalerao R.P."/>
            <person name="Blaudez D."/>
            <person name="Boerjan W."/>
            <person name="Brun A."/>
            <person name="Brunner A."/>
            <person name="Busov V."/>
            <person name="Campbell M."/>
            <person name="Carlson J."/>
            <person name="Chalot M."/>
            <person name="Chapman J."/>
            <person name="Chen G.L."/>
            <person name="Cooper D."/>
            <person name="Coutinho P.M."/>
            <person name="Couturier J."/>
            <person name="Covert S."/>
            <person name="Cronk Q."/>
            <person name="Cunningham R."/>
            <person name="Davis J."/>
            <person name="Degroeve S."/>
            <person name="Dejardin A."/>
            <person name="Depamphilis C."/>
            <person name="Detter J."/>
            <person name="Dirks B."/>
            <person name="Dubchak I."/>
            <person name="Duplessis S."/>
            <person name="Ehlting J."/>
            <person name="Ellis B."/>
            <person name="Gendler K."/>
            <person name="Goodstein D."/>
            <person name="Gribskov M."/>
            <person name="Grimwood J."/>
            <person name="Groover A."/>
            <person name="Gunter L."/>
            <person name="Hamberger B."/>
            <person name="Heinze B."/>
            <person name="Helariutta Y."/>
            <person name="Henrissat B."/>
            <person name="Holligan D."/>
            <person name="Holt R."/>
            <person name="Huang W."/>
            <person name="Islam-Faridi N."/>
            <person name="Jones S."/>
            <person name="Jones-Rhoades M."/>
            <person name="Jorgensen R."/>
            <person name="Joshi C."/>
            <person name="Kangasjarvi J."/>
            <person name="Karlsson J."/>
            <person name="Kelleher C."/>
            <person name="Kirkpatrick R."/>
            <person name="Kirst M."/>
            <person name="Kohler A."/>
            <person name="Kalluri U."/>
            <person name="Larimer F."/>
            <person name="Leebens-Mack J."/>
            <person name="Leple J.C."/>
            <person name="Locascio P."/>
            <person name="Lou Y."/>
            <person name="Lucas S."/>
            <person name="Martin F."/>
            <person name="Montanini B."/>
            <person name="Napoli C."/>
            <person name="Nelson D.R."/>
            <person name="Nelson C."/>
            <person name="Nieminen K."/>
            <person name="Nilsson O."/>
            <person name="Pereda V."/>
            <person name="Peter G."/>
            <person name="Philippe R."/>
            <person name="Pilate G."/>
            <person name="Poliakov A."/>
            <person name="Razumovskaya J."/>
            <person name="Richardson P."/>
            <person name="Rinaldi C."/>
            <person name="Ritland K."/>
            <person name="Rouze P."/>
            <person name="Ryaboy D."/>
            <person name="Schmutz J."/>
            <person name="Schrader J."/>
            <person name="Segerman B."/>
            <person name="Shin H."/>
            <person name="Siddiqui A."/>
            <person name="Sterky F."/>
            <person name="Terry A."/>
            <person name="Tsai C.J."/>
            <person name="Uberbacher E."/>
            <person name="Unneberg P."/>
            <person name="Vahala J."/>
            <person name="Wall K."/>
            <person name="Wessler S."/>
            <person name="Yang G."/>
            <person name="Yin T."/>
            <person name="Douglas C."/>
            <person name="Marra M."/>
            <person name="Sandberg G."/>
            <person name="Van de Peer Y."/>
            <person name="Rokhsar D."/>
        </authorList>
    </citation>
    <scope>NUCLEOTIDE SEQUENCE [LARGE SCALE GENOMIC DNA]</scope>
    <source>
        <strain evidence="2">cv. Nisqually</strain>
    </source>
</reference>
<evidence type="ECO:0000313" key="1">
    <source>
        <dbReference type="EMBL" id="KAI9377039.1"/>
    </source>
</evidence>
<protein>
    <submittedName>
        <fullName evidence="1">Uncharacterized protein</fullName>
    </submittedName>
</protein>
<organism evidence="1 2">
    <name type="scientific">Populus trichocarpa</name>
    <name type="common">Western balsam poplar</name>
    <name type="synonym">Populus balsamifera subsp. trichocarpa</name>
    <dbReference type="NCBI Taxonomy" id="3694"/>
    <lineage>
        <taxon>Eukaryota</taxon>
        <taxon>Viridiplantae</taxon>
        <taxon>Streptophyta</taxon>
        <taxon>Embryophyta</taxon>
        <taxon>Tracheophyta</taxon>
        <taxon>Spermatophyta</taxon>
        <taxon>Magnoliopsida</taxon>
        <taxon>eudicotyledons</taxon>
        <taxon>Gunneridae</taxon>
        <taxon>Pentapetalae</taxon>
        <taxon>rosids</taxon>
        <taxon>fabids</taxon>
        <taxon>Malpighiales</taxon>
        <taxon>Salicaceae</taxon>
        <taxon>Saliceae</taxon>
        <taxon>Populus</taxon>
    </lineage>
</organism>
<accession>A0ACC0RJC5</accession>
<dbReference type="EMBL" id="CM009308">
    <property type="protein sequence ID" value="KAI9377039.1"/>
    <property type="molecule type" value="Genomic_DNA"/>
</dbReference>
<comment type="caution">
    <text evidence="1">The sequence shown here is derived from an EMBL/GenBank/DDBJ whole genome shotgun (WGS) entry which is preliminary data.</text>
</comment>